<gene>
    <name evidence="1" type="ORF">LCGC14_2006470</name>
</gene>
<accession>A0A0F9HYR2</accession>
<comment type="caution">
    <text evidence="1">The sequence shown here is derived from an EMBL/GenBank/DDBJ whole genome shotgun (WGS) entry which is preliminary data.</text>
</comment>
<sequence length="79" mass="7758">MFISTGADGNNIVRLSPAAADGIFGTITLAGSVVQMAGTADTDLLLTKGSALKGDSVQLLGDGVDGYAIVASTGIWASA</sequence>
<organism evidence="1">
    <name type="scientific">marine sediment metagenome</name>
    <dbReference type="NCBI Taxonomy" id="412755"/>
    <lineage>
        <taxon>unclassified sequences</taxon>
        <taxon>metagenomes</taxon>
        <taxon>ecological metagenomes</taxon>
    </lineage>
</organism>
<dbReference type="AlphaFoldDB" id="A0A0F9HYR2"/>
<protein>
    <submittedName>
        <fullName evidence="1">Uncharacterized protein</fullName>
    </submittedName>
</protein>
<dbReference type="EMBL" id="LAZR01022904">
    <property type="protein sequence ID" value="KKL80267.1"/>
    <property type="molecule type" value="Genomic_DNA"/>
</dbReference>
<evidence type="ECO:0000313" key="1">
    <source>
        <dbReference type="EMBL" id="KKL80267.1"/>
    </source>
</evidence>
<name>A0A0F9HYR2_9ZZZZ</name>
<reference evidence="1" key="1">
    <citation type="journal article" date="2015" name="Nature">
        <title>Complex archaea that bridge the gap between prokaryotes and eukaryotes.</title>
        <authorList>
            <person name="Spang A."/>
            <person name="Saw J.H."/>
            <person name="Jorgensen S.L."/>
            <person name="Zaremba-Niedzwiedzka K."/>
            <person name="Martijn J."/>
            <person name="Lind A.E."/>
            <person name="van Eijk R."/>
            <person name="Schleper C."/>
            <person name="Guy L."/>
            <person name="Ettema T.J."/>
        </authorList>
    </citation>
    <scope>NUCLEOTIDE SEQUENCE</scope>
</reference>
<proteinExistence type="predicted"/>